<sequence length="144" mass="16141">MDQIPTLQQLEYMETGFEVSKLLAQSGFSMDQPAFSITWGQISEEIAHTLADYGLTPDRLDEDLLVDLAQGIQKVLQNDDVLFWRNSIHTFVSEHPALMAFLSPMDDQDDEGPLTEQYENASCLGDDEGFWPDGGASADLFDEF</sequence>
<accession>A0A644YN05</accession>
<comment type="caution">
    <text evidence="1">The sequence shown here is derived from an EMBL/GenBank/DDBJ whole genome shotgun (WGS) entry which is preliminary data.</text>
</comment>
<dbReference type="AlphaFoldDB" id="A0A644YN05"/>
<name>A0A644YN05_9ZZZZ</name>
<protein>
    <submittedName>
        <fullName evidence="1">Uncharacterized protein</fullName>
    </submittedName>
</protein>
<evidence type="ECO:0000313" key="1">
    <source>
        <dbReference type="EMBL" id="MPM27893.1"/>
    </source>
</evidence>
<gene>
    <name evidence="1" type="ORF">SDC9_74408</name>
</gene>
<reference evidence="1" key="1">
    <citation type="submission" date="2019-08" db="EMBL/GenBank/DDBJ databases">
        <authorList>
            <person name="Kucharzyk K."/>
            <person name="Murdoch R.W."/>
            <person name="Higgins S."/>
            <person name="Loffler F."/>
        </authorList>
    </citation>
    <scope>NUCLEOTIDE SEQUENCE</scope>
</reference>
<dbReference type="EMBL" id="VSSQ01005111">
    <property type="protein sequence ID" value="MPM27893.1"/>
    <property type="molecule type" value="Genomic_DNA"/>
</dbReference>
<proteinExistence type="predicted"/>
<organism evidence="1">
    <name type="scientific">bioreactor metagenome</name>
    <dbReference type="NCBI Taxonomy" id="1076179"/>
    <lineage>
        <taxon>unclassified sequences</taxon>
        <taxon>metagenomes</taxon>
        <taxon>ecological metagenomes</taxon>
    </lineage>
</organism>